<evidence type="ECO:0000256" key="2">
    <source>
        <dbReference type="SAM" id="Phobius"/>
    </source>
</evidence>
<dbReference type="EMBL" id="FCOK02000035">
    <property type="protein sequence ID" value="SAL47862.1"/>
    <property type="molecule type" value="Genomic_DNA"/>
</dbReference>
<protein>
    <submittedName>
        <fullName evidence="3">Uncharacterized protein</fullName>
    </submittedName>
</protein>
<keyword evidence="2" id="KW-1133">Transmembrane helix</keyword>
<dbReference type="AlphaFoldDB" id="A0A158HU15"/>
<sequence>MTDTGMTPRLPAQRTPPVTQSLRAGQLIATCRNDTFQLKPPNVTGLISEFGRPSPSCAMPENKEKSEPNTSPNAEQPGAAPRKPKRWQPSIALRSILMVLVGFVAFVIVSGIVLYKPIMYGDMIENFGIVMMLTVPVIVAVAFRVGLDSWLDSE</sequence>
<evidence type="ECO:0000313" key="3">
    <source>
        <dbReference type="EMBL" id="SAL47862.1"/>
    </source>
</evidence>
<feature type="transmembrane region" description="Helical" evidence="2">
    <location>
        <begin position="127"/>
        <end position="147"/>
    </location>
</feature>
<gene>
    <name evidence="3" type="ORF">AWB69_04823</name>
</gene>
<accession>A0A158HU15</accession>
<evidence type="ECO:0000313" key="4">
    <source>
        <dbReference type="Proteomes" id="UP000054683"/>
    </source>
</evidence>
<organism evidence="3 4">
    <name type="scientific">Caballeronia udeis</name>
    <dbReference type="NCBI Taxonomy" id="1232866"/>
    <lineage>
        <taxon>Bacteria</taxon>
        <taxon>Pseudomonadati</taxon>
        <taxon>Pseudomonadota</taxon>
        <taxon>Betaproteobacteria</taxon>
        <taxon>Burkholderiales</taxon>
        <taxon>Burkholderiaceae</taxon>
        <taxon>Caballeronia</taxon>
    </lineage>
</organism>
<reference evidence="3 4" key="1">
    <citation type="submission" date="2016-01" db="EMBL/GenBank/DDBJ databases">
        <authorList>
            <person name="Oliw E.H."/>
        </authorList>
    </citation>
    <scope>NUCLEOTIDE SEQUENCE [LARGE SCALE GENOMIC DNA]</scope>
    <source>
        <strain evidence="3">LMG 27134</strain>
    </source>
</reference>
<feature type="transmembrane region" description="Helical" evidence="2">
    <location>
        <begin position="91"/>
        <end position="115"/>
    </location>
</feature>
<keyword evidence="2" id="KW-0812">Transmembrane</keyword>
<feature type="region of interest" description="Disordered" evidence="1">
    <location>
        <begin position="42"/>
        <end position="85"/>
    </location>
</feature>
<feature type="region of interest" description="Disordered" evidence="1">
    <location>
        <begin position="1"/>
        <end position="21"/>
    </location>
</feature>
<keyword evidence="2" id="KW-0472">Membrane</keyword>
<dbReference type="Proteomes" id="UP000054683">
    <property type="component" value="Unassembled WGS sequence"/>
</dbReference>
<name>A0A158HU15_9BURK</name>
<evidence type="ECO:0000256" key="1">
    <source>
        <dbReference type="SAM" id="MobiDB-lite"/>
    </source>
</evidence>
<dbReference type="RefSeq" id="WP_331712686.1">
    <property type="nucleotide sequence ID" value="NZ_FCOK02000035.1"/>
</dbReference>
<proteinExistence type="predicted"/>